<feature type="region of interest" description="Disordered" evidence="1">
    <location>
        <begin position="217"/>
        <end position="250"/>
    </location>
</feature>
<dbReference type="EMBL" id="JACHWB010000007">
    <property type="protein sequence ID" value="MBB3021123.1"/>
    <property type="molecule type" value="Genomic_DNA"/>
</dbReference>
<keyword evidence="2" id="KW-0812">Transmembrane</keyword>
<name>A0A7W4VPT7_9HYPH</name>
<keyword evidence="4" id="KW-1185">Reference proteome</keyword>
<sequence length="250" mass="26870">MAVIQGTTMRDGPALRPAARSTRAYTKARRHSRWVRFAKIAIPLGSLIGMGAVGFVAYYDPFRKIENLSFGSIGVSGTNVTMSSPKLNGFKNDNRPYEVTASEATQDVRKPDLVQLKNLKARVVTDDRGSVALLQAASGTLDTKREQMRLRDDIVVTTDAGHEVKLRSAFVQFKSGNVTSNEPVSVSFGNGSIEAEKLKVTDNGKVMSFEGRVRTVLEPSRAAPSSKDSAGTGSAVPAPVTAPQQTSTRP</sequence>
<reference evidence="3 4" key="1">
    <citation type="submission" date="2020-08" db="EMBL/GenBank/DDBJ databases">
        <title>The Agave Microbiome: Exploring the role of microbial communities in plant adaptations to desert environments.</title>
        <authorList>
            <person name="Partida-Martinez L.P."/>
        </authorList>
    </citation>
    <scope>NUCLEOTIDE SEQUENCE [LARGE SCALE GENOMIC DNA]</scope>
    <source>
        <strain evidence="3 4">AT3.9</strain>
    </source>
</reference>
<evidence type="ECO:0000256" key="2">
    <source>
        <dbReference type="SAM" id="Phobius"/>
    </source>
</evidence>
<feature type="transmembrane region" description="Helical" evidence="2">
    <location>
        <begin position="37"/>
        <end position="59"/>
    </location>
</feature>
<protein>
    <submittedName>
        <fullName evidence="3">Lipopolysaccharide export system protein LptC</fullName>
    </submittedName>
</protein>
<comment type="caution">
    <text evidence="3">The sequence shown here is derived from an EMBL/GenBank/DDBJ whole genome shotgun (WGS) entry which is preliminary data.</text>
</comment>
<organism evidence="3 4">
    <name type="scientific">Microvirga lupini</name>
    <dbReference type="NCBI Taxonomy" id="420324"/>
    <lineage>
        <taxon>Bacteria</taxon>
        <taxon>Pseudomonadati</taxon>
        <taxon>Pseudomonadota</taxon>
        <taxon>Alphaproteobacteria</taxon>
        <taxon>Hyphomicrobiales</taxon>
        <taxon>Methylobacteriaceae</taxon>
        <taxon>Microvirga</taxon>
    </lineage>
</organism>
<evidence type="ECO:0000313" key="4">
    <source>
        <dbReference type="Proteomes" id="UP000532010"/>
    </source>
</evidence>
<proteinExistence type="predicted"/>
<dbReference type="GO" id="GO:0015221">
    <property type="term" value="F:lipopolysaccharide transmembrane transporter activity"/>
    <property type="evidence" value="ECO:0007669"/>
    <property type="project" value="InterPro"/>
</dbReference>
<dbReference type="Gene3D" id="2.60.450.10">
    <property type="entry name" value="Lipopolysaccharide (LPS) transport protein A like domain"/>
    <property type="match status" value="1"/>
</dbReference>
<dbReference type="AlphaFoldDB" id="A0A7W4VPT7"/>
<accession>A0A7W4VPT7</accession>
<dbReference type="InterPro" id="IPR010664">
    <property type="entry name" value="LipoPS_assembly_LptC-rel"/>
</dbReference>
<dbReference type="Pfam" id="PF06835">
    <property type="entry name" value="LptC"/>
    <property type="match status" value="1"/>
</dbReference>
<keyword evidence="2" id="KW-0472">Membrane</keyword>
<dbReference type="GO" id="GO:0005886">
    <property type="term" value="C:plasma membrane"/>
    <property type="evidence" value="ECO:0007669"/>
    <property type="project" value="InterPro"/>
</dbReference>
<dbReference type="RefSeq" id="WP_183453727.1">
    <property type="nucleotide sequence ID" value="NZ_JACHWB010000007.1"/>
</dbReference>
<dbReference type="Proteomes" id="UP000532010">
    <property type="component" value="Unassembled WGS sequence"/>
</dbReference>
<evidence type="ECO:0000313" key="3">
    <source>
        <dbReference type="EMBL" id="MBB3021123.1"/>
    </source>
</evidence>
<feature type="region of interest" description="Disordered" evidence="1">
    <location>
        <begin position="1"/>
        <end position="23"/>
    </location>
</feature>
<dbReference type="NCBIfam" id="TIGR04409">
    <property type="entry name" value="LptC_YrbK"/>
    <property type="match status" value="1"/>
</dbReference>
<dbReference type="InterPro" id="IPR026265">
    <property type="entry name" value="LptC"/>
</dbReference>
<keyword evidence="2" id="KW-1133">Transmembrane helix</keyword>
<gene>
    <name evidence="3" type="ORF">FHR70_004213</name>
</gene>
<evidence type="ECO:0000256" key="1">
    <source>
        <dbReference type="SAM" id="MobiDB-lite"/>
    </source>
</evidence>